<dbReference type="RefSeq" id="WP_390469764.1">
    <property type="nucleotide sequence ID" value="NZ_BAABXL010000001.1"/>
</dbReference>
<feature type="domain" description="Methyltransferase" evidence="1">
    <location>
        <begin position="175"/>
        <end position="312"/>
    </location>
</feature>
<accession>A0ABQ0AXR8</accession>
<dbReference type="PANTHER" id="PTHR13369">
    <property type="match status" value="1"/>
</dbReference>
<gene>
    <name evidence="2" type="ORF">F130042H8_18460</name>
</gene>
<dbReference type="CDD" id="cd02440">
    <property type="entry name" value="AdoMet_MTases"/>
    <property type="match status" value="1"/>
</dbReference>
<dbReference type="Gene3D" id="3.40.50.150">
    <property type="entry name" value="Vaccinia Virus protein VP39"/>
    <property type="match status" value="1"/>
</dbReference>
<dbReference type="GO" id="GO:0008168">
    <property type="term" value="F:methyltransferase activity"/>
    <property type="evidence" value="ECO:0007669"/>
    <property type="project" value="UniProtKB-KW"/>
</dbReference>
<keyword evidence="2" id="KW-0489">Methyltransferase</keyword>
<dbReference type="Pfam" id="PF13679">
    <property type="entry name" value="Methyltransf_32"/>
    <property type="match status" value="1"/>
</dbReference>
<organism evidence="2 3">
    <name type="scientific">Enterocloster alcoholdehydrogenati</name>
    <dbReference type="NCBI Taxonomy" id="2547410"/>
    <lineage>
        <taxon>Bacteria</taxon>
        <taxon>Bacillati</taxon>
        <taxon>Bacillota</taxon>
        <taxon>Clostridia</taxon>
        <taxon>Lachnospirales</taxon>
        <taxon>Lachnospiraceae</taxon>
        <taxon>Enterocloster</taxon>
    </lineage>
</organism>
<evidence type="ECO:0000259" key="1">
    <source>
        <dbReference type="Pfam" id="PF13679"/>
    </source>
</evidence>
<dbReference type="Proteomes" id="UP001600894">
    <property type="component" value="Unassembled WGS sequence"/>
</dbReference>
<reference evidence="2 3" key="1">
    <citation type="submission" date="2024-04" db="EMBL/GenBank/DDBJ databases">
        <title>Defined microbial consortia suppress multidrug-resistant proinflammatory Enterobacteriaceae via ecological control.</title>
        <authorList>
            <person name="Furuichi M."/>
            <person name="Kawaguchi T."/>
            <person name="Pust M."/>
            <person name="Yasuma K."/>
            <person name="Plichta D."/>
            <person name="Hasegawa N."/>
            <person name="Ohya T."/>
            <person name="Bhattarai S."/>
            <person name="Sasajima S."/>
            <person name="Aoto Y."/>
            <person name="Tuganbaev T."/>
            <person name="Yaginuma M."/>
            <person name="Ueda M."/>
            <person name="Okahashi N."/>
            <person name="Amafuji K."/>
            <person name="Kiridooshi Y."/>
            <person name="Sugita K."/>
            <person name="Strazar M."/>
            <person name="Skelly A."/>
            <person name="Suda W."/>
            <person name="Hattori M."/>
            <person name="Nakamoto N."/>
            <person name="Caballero S."/>
            <person name="Norman J."/>
            <person name="Olle B."/>
            <person name="Tanoue T."/>
            <person name="Arita M."/>
            <person name="Bucci V."/>
            <person name="Atarashi K."/>
            <person name="Xavier R."/>
            <person name="Honda K."/>
        </authorList>
    </citation>
    <scope>NUCLEOTIDE SEQUENCE [LARGE SCALE GENOMIC DNA]</scope>
    <source>
        <strain evidence="3">f13</strain>
    </source>
</reference>
<keyword evidence="3" id="KW-1185">Reference proteome</keyword>
<dbReference type="InterPro" id="IPR029063">
    <property type="entry name" value="SAM-dependent_MTases_sf"/>
</dbReference>
<dbReference type="InterPro" id="IPR025714">
    <property type="entry name" value="Methyltranfer_dom"/>
</dbReference>
<sequence length="422" mass="48048">MEQSERKKLKEGLELFLNEGLERLTLSHPADPSGCSRSRIRPLLLKGELVFQAEEQVGRQAFHRNMTKEQAVSYICEMLDGTLRQAEMSGVWGTGVVLVSKKGKVTVKLRRKAARENMAEEANTAKIRPKFQEASALLEHNRRKRYILEEGRPVPFLIDLGVMTAEGKIIRSRYDKYRQINRFLEFIEDILPHLNASRESVILDFGCGKSYLTFAMYYYLRELKGYPVRIIGLDLKEEVICRCSALAETYGYDRLSFFCGDIASYEGVNQVDMVVTLHACDLATDYALEKAVGWGAKVILSVPCCQHELNRQINNPLMSPIMGYGLIKERMAALYTDAIRAQVLEYEGYRTQILEFIDMEHTPKNILIRAVRQDKKGSCENSRKKMGEQLRSLLAFLNAEPAIVRLLAPELILKEPPIDALS</sequence>
<dbReference type="PANTHER" id="PTHR13369:SF3">
    <property type="entry name" value="METHYLTRANSFERASE DOMAIN-CONTAINING PROTEIN"/>
    <property type="match status" value="1"/>
</dbReference>
<evidence type="ECO:0000313" key="2">
    <source>
        <dbReference type="EMBL" id="GAA6268786.1"/>
    </source>
</evidence>
<keyword evidence="2" id="KW-0808">Transferase</keyword>
<dbReference type="EMBL" id="BAABXL010000001">
    <property type="protein sequence ID" value="GAA6268786.1"/>
    <property type="molecule type" value="Genomic_DNA"/>
</dbReference>
<comment type="caution">
    <text evidence="2">The sequence shown here is derived from an EMBL/GenBank/DDBJ whole genome shotgun (WGS) entry which is preliminary data.</text>
</comment>
<evidence type="ECO:0000313" key="3">
    <source>
        <dbReference type="Proteomes" id="UP001600894"/>
    </source>
</evidence>
<proteinExistence type="predicted"/>
<dbReference type="GO" id="GO:0032259">
    <property type="term" value="P:methylation"/>
    <property type="evidence" value="ECO:0007669"/>
    <property type="project" value="UniProtKB-KW"/>
</dbReference>
<dbReference type="SUPFAM" id="SSF53335">
    <property type="entry name" value="S-adenosyl-L-methionine-dependent methyltransferases"/>
    <property type="match status" value="1"/>
</dbReference>
<name>A0ABQ0AXR8_9FIRM</name>
<protein>
    <submittedName>
        <fullName evidence="2">SAM-dependent methyltransferase</fullName>
    </submittedName>
</protein>